<dbReference type="Proteomes" id="UP000662770">
    <property type="component" value="Chromosome"/>
</dbReference>
<protein>
    <submittedName>
        <fullName evidence="1">Uncharacterized protein</fullName>
    </submittedName>
</protein>
<evidence type="ECO:0000313" key="1">
    <source>
        <dbReference type="EMBL" id="QSX32479.1"/>
    </source>
</evidence>
<proteinExistence type="predicted"/>
<organism evidence="1 2">
    <name type="scientific">Shewanella avicenniae</name>
    <dbReference type="NCBI Taxonomy" id="2814294"/>
    <lineage>
        <taxon>Bacteria</taxon>
        <taxon>Pseudomonadati</taxon>
        <taxon>Pseudomonadota</taxon>
        <taxon>Gammaproteobacteria</taxon>
        <taxon>Alteromonadales</taxon>
        <taxon>Shewanellaceae</taxon>
        <taxon>Shewanella</taxon>
    </lineage>
</organism>
<dbReference type="EMBL" id="CP071503">
    <property type="protein sequence ID" value="QSX32479.1"/>
    <property type="molecule type" value="Genomic_DNA"/>
</dbReference>
<reference evidence="1 2" key="1">
    <citation type="submission" date="2021-03" db="EMBL/GenBank/DDBJ databases">
        <title>Novel species identification of genus Shewanella.</title>
        <authorList>
            <person name="Liu G."/>
            <person name="Zhang Q."/>
        </authorList>
    </citation>
    <scope>NUCLEOTIDE SEQUENCE [LARGE SCALE GENOMIC DNA]</scope>
    <source>
        <strain evidence="1 2">FJAT-51800</strain>
    </source>
</reference>
<accession>A0ABX7QMJ1</accession>
<evidence type="ECO:0000313" key="2">
    <source>
        <dbReference type="Proteomes" id="UP000662770"/>
    </source>
</evidence>
<dbReference type="RefSeq" id="WP_207353722.1">
    <property type="nucleotide sequence ID" value="NZ_CP071503.1"/>
</dbReference>
<gene>
    <name evidence="1" type="ORF">JYB87_11955</name>
</gene>
<keyword evidence="2" id="KW-1185">Reference proteome</keyword>
<sequence>MFNILLAVLKETFMALIAKIAFKTILERFFTRLVVYGLKKLRDLNTNEVVDDTLSDIILSLSGKRLKVIEDIVADPDKLN</sequence>
<name>A0ABX7QMJ1_9GAMM</name>